<sequence>MHSAHVSIVLSHPLDNYGDHFRVISTEMKIRSKEE</sequence>
<dbReference type="Proteomes" id="UP000752696">
    <property type="component" value="Unassembled WGS sequence"/>
</dbReference>
<gene>
    <name evidence="1" type="ORF">MHI_LOCUS86014</name>
</gene>
<comment type="caution">
    <text evidence="1">The sequence shown here is derived from an EMBL/GenBank/DDBJ whole genome shotgun (WGS) entry which is preliminary data.</text>
</comment>
<dbReference type="AlphaFoldDB" id="A0A6V7GV17"/>
<name>A0A6V7GV17_9HYME</name>
<proteinExistence type="predicted"/>
<accession>A0A6V7GV17</accession>
<keyword evidence="2" id="KW-1185">Reference proteome</keyword>
<feature type="non-terminal residue" evidence="1">
    <location>
        <position position="35"/>
    </location>
</feature>
<reference evidence="1" key="1">
    <citation type="submission" date="2020-07" db="EMBL/GenBank/DDBJ databases">
        <authorList>
            <person name="Nazaruddin N."/>
        </authorList>
    </citation>
    <scope>NUCLEOTIDE SEQUENCE</scope>
</reference>
<evidence type="ECO:0000313" key="1">
    <source>
        <dbReference type="EMBL" id="CAD1468924.1"/>
    </source>
</evidence>
<organism evidence="1 2">
    <name type="scientific">Heterotrigona itama</name>
    <dbReference type="NCBI Taxonomy" id="395501"/>
    <lineage>
        <taxon>Eukaryota</taxon>
        <taxon>Metazoa</taxon>
        <taxon>Ecdysozoa</taxon>
        <taxon>Arthropoda</taxon>
        <taxon>Hexapoda</taxon>
        <taxon>Insecta</taxon>
        <taxon>Pterygota</taxon>
        <taxon>Neoptera</taxon>
        <taxon>Endopterygota</taxon>
        <taxon>Hymenoptera</taxon>
        <taxon>Apocrita</taxon>
        <taxon>Aculeata</taxon>
        <taxon>Apoidea</taxon>
        <taxon>Anthophila</taxon>
        <taxon>Apidae</taxon>
        <taxon>Heterotrigona</taxon>
    </lineage>
</organism>
<protein>
    <submittedName>
        <fullName evidence="1">Uncharacterized protein</fullName>
    </submittedName>
</protein>
<evidence type="ECO:0000313" key="2">
    <source>
        <dbReference type="Proteomes" id="UP000752696"/>
    </source>
</evidence>
<dbReference type="EMBL" id="CAJDYZ010001516">
    <property type="protein sequence ID" value="CAD1468924.1"/>
    <property type="molecule type" value="Genomic_DNA"/>
</dbReference>